<dbReference type="Proteomes" id="UP001054837">
    <property type="component" value="Unassembled WGS sequence"/>
</dbReference>
<dbReference type="AlphaFoldDB" id="A0AAV4V7Y8"/>
<accession>A0AAV4V7Y8</accession>
<dbReference type="EMBL" id="BPLQ01012539">
    <property type="protein sequence ID" value="GIY66129.1"/>
    <property type="molecule type" value="Genomic_DNA"/>
</dbReference>
<evidence type="ECO:0000313" key="2">
    <source>
        <dbReference type="Proteomes" id="UP001054837"/>
    </source>
</evidence>
<protein>
    <submittedName>
        <fullName evidence="1">Uncharacterized protein</fullName>
    </submittedName>
</protein>
<keyword evidence="2" id="KW-1185">Reference proteome</keyword>
<name>A0AAV4V7Y8_9ARAC</name>
<gene>
    <name evidence="1" type="ORF">CDAR_265871</name>
</gene>
<comment type="caution">
    <text evidence="1">The sequence shown here is derived from an EMBL/GenBank/DDBJ whole genome shotgun (WGS) entry which is preliminary data.</text>
</comment>
<proteinExistence type="predicted"/>
<sequence length="105" mass="12298">MRQETMDILYQVALEIDLEVQPSMKVGNLRELIKVFSLLKDGYFVNSLVRNIIEMNEVKLRQKAVEEEHKQDALEEECRAKEYGKWKLILSCGSSSYRFQVQLEG</sequence>
<organism evidence="1 2">
    <name type="scientific">Caerostris darwini</name>
    <dbReference type="NCBI Taxonomy" id="1538125"/>
    <lineage>
        <taxon>Eukaryota</taxon>
        <taxon>Metazoa</taxon>
        <taxon>Ecdysozoa</taxon>
        <taxon>Arthropoda</taxon>
        <taxon>Chelicerata</taxon>
        <taxon>Arachnida</taxon>
        <taxon>Araneae</taxon>
        <taxon>Araneomorphae</taxon>
        <taxon>Entelegynae</taxon>
        <taxon>Araneoidea</taxon>
        <taxon>Araneidae</taxon>
        <taxon>Caerostris</taxon>
    </lineage>
</organism>
<reference evidence="1 2" key="1">
    <citation type="submission" date="2021-06" db="EMBL/GenBank/DDBJ databases">
        <title>Caerostris darwini draft genome.</title>
        <authorList>
            <person name="Kono N."/>
            <person name="Arakawa K."/>
        </authorList>
    </citation>
    <scope>NUCLEOTIDE SEQUENCE [LARGE SCALE GENOMIC DNA]</scope>
</reference>
<evidence type="ECO:0000313" key="1">
    <source>
        <dbReference type="EMBL" id="GIY66129.1"/>
    </source>
</evidence>